<reference evidence="3" key="1">
    <citation type="journal article" date="2013" name="Nature">
        <title>Draft genome of the wheat A-genome progenitor Triticum urartu.</title>
        <authorList>
            <person name="Ling H.Q."/>
            <person name="Zhao S."/>
            <person name="Liu D."/>
            <person name="Wang J."/>
            <person name="Sun H."/>
            <person name="Zhang C."/>
            <person name="Fan H."/>
            <person name="Li D."/>
            <person name="Dong L."/>
            <person name="Tao Y."/>
            <person name="Gao C."/>
            <person name="Wu H."/>
            <person name="Li Y."/>
            <person name="Cui Y."/>
            <person name="Guo X."/>
            <person name="Zheng S."/>
            <person name="Wang B."/>
            <person name="Yu K."/>
            <person name="Liang Q."/>
            <person name="Yang W."/>
            <person name="Lou X."/>
            <person name="Chen J."/>
            <person name="Feng M."/>
            <person name="Jian J."/>
            <person name="Zhang X."/>
            <person name="Luo G."/>
            <person name="Jiang Y."/>
            <person name="Liu J."/>
            <person name="Wang Z."/>
            <person name="Sha Y."/>
            <person name="Zhang B."/>
            <person name="Wu H."/>
            <person name="Tang D."/>
            <person name="Shen Q."/>
            <person name="Xue P."/>
            <person name="Zou S."/>
            <person name="Wang X."/>
            <person name="Liu X."/>
            <person name="Wang F."/>
            <person name="Yang Y."/>
            <person name="An X."/>
            <person name="Dong Z."/>
            <person name="Zhang K."/>
            <person name="Zhang X."/>
            <person name="Luo M.C."/>
            <person name="Dvorak J."/>
            <person name="Tong Y."/>
            <person name="Wang J."/>
            <person name="Yang H."/>
            <person name="Li Z."/>
            <person name="Wang D."/>
            <person name="Zhang A."/>
            <person name="Wang J."/>
        </authorList>
    </citation>
    <scope>NUCLEOTIDE SEQUENCE</scope>
</reference>
<evidence type="ECO:0000259" key="2">
    <source>
        <dbReference type="Pfam" id="PF14380"/>
    </source>
</evidence>
<dbReference type="eggNOG" id="KOG1187">
    <property type="taxonomic scope" value="Eukaryota"/>
</dbReference>
<dbReference type="PANTHER" id="PTHR33138">
    <property type="entry name" value="OS01G0690200 PROTEIN"/>
    <property type="match status" value="1"/>
</dbReference>
<feature type="domain" description="Wall-associated receptor kinase C-terminal" evidence="2">
    <location>
        <begin position="116"/>
        <end position="185"/>
    </location>
</feature>
<dbReference type="Pfam" id="PF14380">
    <property type="entry name" value="WAK_assoc"/>
    <property type="match status" value="1"/>
</dbReference>
<name>M7Z996_TRIUA</name>
<organism evidence="3">
    <name type="scientific">Triticum urartu</name>
    <name type="common">Red wild einkorn</name>
    <name type="synonym">Crithodium urartu</name>
    <dbReference type="NCBI Taxonomy" id="4572"/>
    <lineage>
        <taxon>Eukaryota</taxon>
        <taxon>Viridiplantae</taxon>
        <taxon>Streptophyta</taxon>
        <taxon>Embryophyta</taxon>
        <taxon>Tracheophyta</taxon>
        <taxon>Spermatophyta</taxon>
        <taxon>Magnoliopsida</taxon>
        <taxon>Liliopsida</taxon>
        <taxon>Poales</taxon>
        <taxon>Poaceae</taxon>
        <taxon>BOP clade</taxon>
        <taxon>Pooideae</taxon>
        <taxon>Triticodae</taxon>
        <taxon>Triticeae</taxon>
        <taxon>Triticinae</taxon>
        <taxon>Triticum</taxon>
    </lineage>
</organism>
<dbReference type="InterPro" id="IPR032872">
    <property type="entry name" value="WAK_assoc_C"/>
</dbReference>
<protein>
    <recommendedName>
        <fullName evidence="2">Wall-associated receptor kinase C-terminal domain-containing protein</fullName>
    </recommendedName>
</protein>
<dbReference type="EMBL" id="KD248412">
    <property type="protein sequence ID" value="EMS48970.1"/>
    <property type="molecule type" value="Genomic_DNA"/>
</dbReference>
<evidence type="ECO:0000313" key="3">
    <source>
        <dbReference type="EMBL" id="EMS48970.1"/>
    </source>
</evidence>
<proteinExistence type="predicted"/>
<gene>
    <name evidence="3" type="ORF">TRIUR3_06248</name>
</gene>
<dbReference type="PANTHER" id="PTHR33138:SF77">
    <property type="entry name" value="WALL-ASSOCIATED RECEPTOR KINASE GALACTURONAN-BINDING DOMAIN-CONTAINING PROTEIN"/>
    <property type="match status" value="1"/>
</dbReference>
<dbReference type="AlphaFoldDB" id="M7Z996"/>
<keyword evidence="1" id="KW-0325">Glycoprotein</keyword>
<dbReference type="STRING" id="4572.M7Z996"/>
<sequence>MPALLLLLLAVLLLFAAANGDDYTVSNINYTSLTVSLTDADVGGDGTCPMVDHNVTVPKQFHLPTSTIAYLFFVNCTFLPVADFATLRKPPSIKPVTCGSSGQEPAMSFVLPERESVYRAPVLKDALPADAKDPGWREDGYAKALRGGFQVSTDRSSGPCSQCEQSSGKCGYNRTGEFSGCFCANGVLVGNDGCSEI</sequence>
<accession>M7Z996</accession>
<evidence type="ECO:0000256" key="1">
    <source>
        <dbReference type="ARBA" id="ARBA00023180"/>
    </source>
</evidence>
<dbReference type="OMA" id="WPLACKE"/>